<gene>
    <name evidence="3" type="ORF">CO2235_70052</name>
    <name evidence="1" type="ORF">D2917_16975</name>
    <name evidence="2" type="ORF">JTE92_16550</name>
</gene>
<organism evidence="3">
    <name type="scientific">Cupriavidus oxalaticus</name>
    <dbReference type="NCBI Taxonomy" id="96344"/>
    <lineage>
        <taxon>Bacteria</taxon>
        <taxon>Pseudomonadati</taxon>
        <taxon>Pseudomonadota</taxon>
        <taxon>Betaproteobacteria</taxon>
        <taxon>Burkholderiales</taxon>
        <taxon>Burkholderiaceae</taxon>
        <taxon>Cupriavidus</taxon>
    </lineage>
</organism>
<reference evidence="1 4" key="2">
    <citation type="submission" date="2018-09" db="EMBL/GenBank/DDBJ databases">
        <title>Complete genome sequence of Cupriavidus oxalaticus T2, a bacterium capable of phenol tolerance and degradation.</title>
        <authorList>
            <person name="Yan J."/>
        </authorList>
    </citation>
    <scope>NUCLEOTIDE SEQUENCE [LARGE SCALE GENOMIC DNA]</scope>
    <source>
        <strain evidence="1 4">T2</strain>
    </source>
</reference>
<dbReference type="AlphaFoldDB" id="A0A375GE22"/>
<dbReference type="EMBL" id="CP032519">
    <property type="protein sequence ID" value="QEZ45992.1"/>
    <property type="molecule type" value="Genomic_DNA"/>
</dbReference>
<evidence type="ECO:0000313" key="4">
    <source>
        <dbReference type="Proteomes" id="UP000325743"/>
    </source>
</evidence>
<dbReference type="Proteomes" id="UP000325743">
    <property type="component" value="Chromosome 2"/>
</dbReference>
<dbReference type="Proteomes" id="UP000623307">
    <property type="component" value="Chromosome 2"/>
</dbReference>
<evidence type="ECO:0000313" key="1">
    <source>
        <dbReference type="EMBL" id="QEZ45992.1"/>
    </source>
</evidence>
<reference evidence="3" key="1">
    <citation type="submission" date="2018-01" db="EMBL/GenBank/DDBJ databases">
        <authorList>
            <person name="Clerissi C."/>
        </authorList>
    </citation>
    <scope>NUCLEOTIDE SEQUENCE</scope>
    <source>
        <strain evidence="3">Cupriavidus oxalaticus LMG 2235</strain>
    </source>
</reference>
<dbReference type="RefSeq" id="WP_063237159.1">
    <property type="nucleotide sequence ID" value="NZ_CP032519.1"/>
</dbReference>
<protein>
    <recommendedName>
        <fullName evidence="6">DUF2917 domain-containing protein</fullName>
    </recommendedName>
</protein>
<dbReference type="Proteomes" id="UP000256862">
    <property type="component" value="Chromosome CO2235"/>
</dbReference>
<dbReference type="GeneID" id="303491159"/>
<evidence type="ECO:0008006" key="6">
    <source>
        <dbReference type="Google" id="ProtNLM"/>
    </source>
</evidence>
<sequence>MPSVSIDTSGRVLPASATRLSAGQCLQLCVPAGTVLHAGAGRIEVSGPPQWLAESWHVPRWRLRAGETLAIPARGWLQVVARGDAAFTIAMPLGVIDRLAGLLAWRRRRVPSPWRHRPQPIADPAPEKL</sequence>
<proteinExistence type="predicted"/>
<evidence type="ECO:0000313" key="5">
    <source>
        <dbReference type="Proteomes" id="UP000623307"/>
    </source>
</evidence>
<dbReference type="EMBL" id="CP069812">
    <property type="protein sequence ID" value="QRQ95075.1"/>
    <property type="molecule type" value="Genomic_DNA"/>
</dbReference>
<dbReference type="OrthoDB" id="8964799at2"/>
<name>A0A375GE22_9BURK</name>
<evidence type="ECO:0000313" key="3">
    <source>
        <dbReference type="EMBL" id="SPC17006.1"/>
    </source>
</evidence>
<keyword evidence="5" id="KW-1185">Reference proteome</keyword>
<dbReference type="EMBL" id="OGUS01000129">
    <property type="protein sequence ID" value="SPC17006.1"/>
    <property type="molecule type" value="Genomic_DNA"/>
</dbReference>
<reference evidence="2 5" key="3">
    <citation type="submission" date="2021-02" db="EMBL/GenBank/DDBJ databases">
        <title>Complete Genome Sequence of Cupriavidus oxalaticus Strain Ox1, a Soil Oxalate-Degrading Species.</title>
        <authorList>
            <person name="Palmieri F."/>
            <person name="Udriet P."/>
            <person name="Deuasquier M."/>
            <person name="Beaudoing E."/>
            <person name="Johnson S.L."/>
            <person name="Davenport K.W."/>
            <person name="Chain P.S."/>
            <person name="Bindschedler S."/>
            <person name="Junier P."/>
        </authorList>
    </citation>
    <scope>NUCLEOTIDE SEQUENCE [LARGE SCALE GENOMIC DNA]</scope>
    <source>
        <strain evidence="2 5">Ox1</strain>
    </source>
</reference>
<evidence type="ECO:0000313" key="2">
    <source>
        <dbReference type="EMBL" id="QRQ95075.1"/>
    </source>
</evidence>
<accession>A0A375GE22</accession>